<feature type="transmembrane region" description="Helical" evidence="6">
    <location>
        <begin position="275"/>
        <end position="296"/>
    </location>
</feature>
<gene>
    <name evidence="8" type="ORF">N869_13050</name>
</gene>
<feature type="transmembrane region" description="Helical" evidence="6">
    <location>
        <begin position="185"/>
        <end position="204"/>
    </location>
</feature>
<comment type="subcellular location">
    <subcellularLocation>
        <location evidence="1">Cell membrane</location>
        <topology evidence="1">Multi-pass membrane protein</topology>
    </subcellularLocation>
</comment>
<dbReference type="InterPro" id="IPR020846">
    <property type="entry name" value="MFS_dom"/>
</dbReference>
<dbReference type="Gene3D" id="1.20.1250.20">
    <property type="entry name" value="MFS general substrate transporter like domains"/>
    <property type="match status" value="2"/>
</dbReference>
<comment type="caution">
    <text evidence="8">The sequence shown here is derived from an EMBL/GenBank/DDBJ whole genome shotgun (WGS) entry which is preliminary data.</text>
</comment>
<dbReference type="AlphaFoldDB" id="A0A0A0C054"/>
<feature type="transmembrane region" description="Helical" evidence="6">
    <location>
        <begin position="302"/>
        <end position="324"/>
    </location>
</feature>
<dbReference type="GO" id="GO:0022857">
    <property type="term" value="F:transmembrane transporter activity"/>
    <property type="evidence" value="ECO:0007669"/>
    <property type="project" value="InterPro"/>
</dbReference>
<dbReference type="InterPro" id="IPR011701">
    <property type="entry name" value="MFS"/>
</dbReference>
<reference evidence="8 9" key="1">
    <citation type="submission" date="2013-08" db="EMBL/GenBank/DDBJ databases">
        <title>Genome sequencing of Cellulomonas bogoriensis 69B4.</title>
        <authorList>
            <person name="Chen F."/>
            <person name="Li Y."/>
            <person name="Wang G."/>
        </authorList>
    </citation>
    <scope>NUCLEOTIDE SEQUENCE [LARGE SCALE GENOMIC DNA]</scope>
    <source>
        <strain evidence="8 9">69B4</strain>
    </source>
</reference>
<dbReference type="InterPro" id="IPR036259">
    <property type="entry name" value="MFS_trans_sf"/>
</dbReference>
<evidence type="ECO:0000313" key="9">
    <source>
        <dbReference type="Proteomes" id="UP000054314"/>
    </source>
</evidence>
<sequence length="337" mass="33934">MLAAIGARQVIGAIFLAEALLIAAASVLNELWGYLAVSAALGCLGAMLWSAVLVALPAVMSSEAALDGANRVVQTVRNLGYVVGPLLGAALFALSSGTRGLLILAALMLLAAPGVLLAQRSLVGPDVGRETVPGGRKGLDVVGLLRTPRVARALAPLIVTVLVTSALNVLLIVRVRSELELEATTYGAVVAGLSVGLVAGPLLLAKHAGRFGEPAGASLAAAVIGVAIAGLGVAQTAWQLVVAALVVGIANGVQNTLMAGFLMKQVRAEYRPHRMPSYVLILQSTVFAGFIGAGFIDVTAAGTALVAVGLVAMGAGTLGAVANWRSTPQPVTRGALP</sequence>
<keyword evidence="3 6" id="KW-0812">Transmembrane</keyword>
<keyword evidence="5 6" id="KW-0472">Membrane</keyword>
<feature type="domain" description="Major facilitator superfamily (MFS) profile" evidence="7">
    <location>
        <begin position="144"/>
        <end position="337"/>
    </location>
</feature>
<feature type="transmembrane region" description="Helical" evidence="6">
    <location>
        <begin position="79"/>
        <end position="95"/>
    </location>
</feature>
<name>A0A0A0C054_9CELL</name>
<dbReference type="EMBL" id="AXCZ01000035">
    <property type="protein sequence ID" value="KGM13575.1"/>
    <property type="molecule type" value="Genomic_DNA"/>
</dbReference>
<accession>A0A0A0C054</accession>
<keyword evidence="9" id="KW-1185">Reference proteome</keyword>
<evidence type="ECO:0000259" key="7">
    <source>
        <dbReference type="PROSITE" id="PS50850"/>
    </source>
</evidence>
<dbReference type="SUPFAM" id="SSF103473">
    <property type="entry name" value="MFS general substrate transporter"/>
    <property type="match status" value="1"/>
</dbReference>
<feature type="transmembrane region" description="Helical" evidence="6">
    <location>
        <begin position="153"/>
        <end position="173"/>
    </location>
</feature>
<dbReference type="PANTHER" id="PTHR23513">
    <property type="entry name" value="INTEGRAL MEMBRANE EFFLUX PROTEIN-RELATED"/>
    <property type="match status" value="1"/>
</dbReference>
<evidence type="ECO:0000256" key="3">
    <source>
        <dbReference type="ARBA" id="ARBA00022692"/>
    </source>
</evidence>
<dbReference type="GO" id="GO:0005886">
    <property type="term" value="C:plasma membrane"/>
    <property type="evidence" value="ECO:0007669"/>
    <property type="project" value="UniProtKB-SubCell"/>
</dbReference>
<feature type="transmembrane region" description="Helical" evidence="6">
    <location>
        <begin position="101"/>
        <end position="119"/>
    </location>
</feature>
<feature type="transmembrane region" description="Helical" evidence="6">
    <location>
        <begin position="7"/>
        <end position="28"/>
    </location>
</feature>
<feature type="transmembrane region" description="Helical" evidence="6">
    <location>
        <begin position="240"/>
        <end position="263"/>
    </location>
</feature>
<evidence type="ECO:0000256" key="4">
    <source>
        <dbReference type="ARBA" id="ARBA00022989"/>
    </source>
</evidence>
<dbReference type="Pfam" id="PF07690">
    <property type="entry name" value="MFS_1"/>
    <property type="match status" value="1"/>
</dbReference>
<dbReference type="PANTHER" id="PTHR23513:SF6">
    <property type="entry name" value="MAJOR FACILITATOR SUPERFAMILY ASSOCIATED DOMAIN-CONTAINING PROTEIN"/>
    <property type="match status" value="1"/>
</dbReference>
<protein>
    <submittedName>
        <fullName evidence="8">MFS transporter</fullName>
    </submittedName>
</protein>
<feature type="transmembrane region" description="Helical" evidence="6">
    <location>
        <begin position="34"/>
        <end position="59"/>
    </location>
</feature>
<keyword evidence="2" id="KW-1003">Cell membrane</keyword>
<evidence type="ECO:0000256" key="6">
    <source>
        <dbReference type="SAM" id="Phobius"/>
    </source>
</evidence>
<evidence type="ECO:0000256" key="5">
    <source>
        <dbReference type="ARBA" id="ARBA00023136"/>
    </source>
</evidence>
<dbReference type="Proteomes" id="UP000054314">
    <property type="component" value="Unassembled WGS sequence"/>
</dbReference>
<dbReference type="PROSITE" id="PS50850">
    <property type="entry name" value="MFS"/>
    <property type="match status" value="1"/>
</dbReference>
<keyword evidence="4 6" id="KW-1133">Transmembrane helix</keyword>
<evidence type="ECO:0000256" key="1">
    <source>
        <dbReference type="ARBA" id="ARBA00004651"/>
    </source>
</evidence>
<organism evidence="8 9">
    <name type="scientific">Cellulomonas bogoriensis 69B4 = DSM 16987</name>
    <dbReference type="NCBI Taxonomy" id="1386082"/>
    <lineage>
        <taxon>Bacteria</taxon>
        <taxon>Bacillati</taxon>
        <taxon>Actinomycetota</taxon>
        <taxon>Actinomycetes</taxon>
        <taxon>Micrococcales</taxon>
        <taxon>Cellulomonadaceae</taxon>
        <taxon>Cellulomonas</taxon>
    </lineage>
</organism>
<feature type="transmembrane region" description="Helical" evidence="6">
    <location>
        <begin position="216"/>
        <end position="234"/>
    </location>
</feature>
<proteinExistence type="predicted"/>
<evidence type="ECO:0000313" key="8">
    <source>
        <dbReference type="EMBL" id="KGM13575.1"/>
    </source>
</evidence>
<evidence type="ECO:0000256" key="2">
    <source>
        <dbReference type="ARBA" id="ARBA00022475"/>
    </source>
</evidence>